<dbReference type="RefSeq" id="XP_046119303.1">
    <property type="nucleotide sequence ID" value="XM_046260365.1"/>
</dbReference>
<reference evidence="4" key="1">
    <citation type="journal article" date="2021" name="IMA Fungus">
        <title>Genomic characterization of three marine fungi, including Emericellopsis atlantica sp. nov. with signatures of a generalist lifestyle and marine biomass degradation.</title>
        <authorList>
            <person name="Hagestad O.C."/>
            <person name="Hou L."/>
            <person name="Andersen J.H."/>
            <person name="Hansen E.H."/>
            <person name="Altermark B."/>
            <person name="Li C."/>
            <person name="Kuhnert E."/>
            <person name="Cox R.J."/>
            <person name="Crous P.W."/>
            <person name="Spatafora J.W."/>
            <person name="Lail K."/>
            <person name="Amirebrahimi M."/>
            <person name="Lipzen A."/>
            <person name="Pangilinan J."/>
            <person name="Andreopoulos W."/>
            <person name="Hayes R.D."/>
            <person name="Ng V."/>
            <person name="Grigoriev I.V."/>
            <person name="Jackson S.A."/>
            <person name="Sutton T.D.S."/>
            <person name="Dobson A.D.W."/>
            <person name="Rama T."/>
        </authorList>
    </citation>
    <scope>NUCLEOTIDE SEQUENCE</scope>
    <source>
        <strain evidence="4">TS7</strain>
    </source>
</reference>
<proteinExistence type="predicted"/>
<evidence type="ECO:0000313" key="4">
    <source>
        <dbReference type="EMBL" id="KAG9255379.1"/>
    </source>
</evidence>
<dbReference type="Proteomes" id="UP000887229">
    <property type="component" value="Unassembled WGS sequence"/>
</dbReference>
<feature type="chain" id="PRO_5040500394" evidence="3">
    <location>
        <begin position="22"/>
        <end position="531"/>
    </location>
</feature>
<gene>
    <name evidence="4" type="ORF">F5Z01DRAFT_51219</name>
</gene>
<keyword evidence="2" id="KW-1133">Transmembrane helix</keyword>
<keyword evidence="2" id="KW-0812">Transmembrane</keyword>
<dbReference type="EMBL" id="MU251251">
    <property type="protein sequence ID" value="KAG9255379.1"/>
    <property type="molecule type" value="Genomic_DNA"/>
</dbReference>
<protein>
    <submittedName>
        <fullName evidence="4">Uncharacterized protein</fullName>
    </submittedName>
</protein>
<keyword evidence="3" id="KW-0732">Signal</keyword>
<evidence type="ECO:0000313" key="5">
    <source>
        <dbReference type="Proteomes" id="UP000887229"/>
    </source>
</evidence>
<evidence type="ECO:0000256" key="2">
    <source>
        <dbReference type="SAM" id="Phobius"/>
    </source>
</evidence>
<dbReference type="GeneID" id="70291268"/>
<sequence>MLPSSLLRSISLLLSAPAVLALEFTPGSSCATYCLNDGEDDAFSAKASFTNGTEITCDDLDFATDDKGIKFQNCLECLSKSDKVEDEESDSHWFIYNLRYALSTCLFDKPESDKNRQISSPCVLKYACEPLEASLTDDDLKAQAENTWDYCDADDASFEKSKVWKCVECLRIQEFSYLSNFMVALEAGCEQKPDAGNMVSLSGTVFSSSPVNITEPQVDIRTKPKGAGSNDLTTGAIVGIAVGVGLILFGGLSLFIIHWRRQKRMGRNEKDVDLDRRDSDYGTTPDPILPRGGQMTSSLRSNTPQSGYDAKGPSMTSGEYYDKQEEDITASRPHYAFDPRSRSRGPGSALPSHAAYIPRAVSRLRSDDSIGSSTRTASPPRGHARSKTTGSVNIHAALNSNEALASTEAVPTIQQPPAASRRAASVDRGSGIPPPPPGPPPRSHRKTPSLGLPSVRRIARPKQYSPPQVEGTSDEMTISEPVMRTETSRFHDRPLQGGTVLATEGKPHAREDNNKYEEVPMRSGKSMLYGF</sequence>
<feature type="region of interest" description="Disordered" evidence="1">
    <location>
        <begin position="405"/>
        <end position="516"/>
    </location>
</feature>
<keyword evidence="2" id="KW-0472">Membrane</keyword>
<dbReference type="OrthoDB" id="5426678at2759"/>
<feature type="transmembrane region" description="Helical" evidence="2">
    <location>
        <begin position="236"/>
        <end position="257"/>
    </location>
</feature>
<feature type="compositionally biased region" description="Basic and acidic residues" evidence="1">
    <location>
        <begin position="270"/>
        <end position="280"/>
    </location>
</feature>
<feature type="signal peptide" evidence="3">
    <location>
        <begin position="1"/>
        <end position="21"/>
    </location>
</feature>
<feature type="compositionally biased region" description="Pro residues" evidence="1">
    <location>
        <begin position="432"/>
        <end position="441"/>
    </location>
</feature>
<organism evidence="4 5">
    <name type="scientific">Emericellopsis atlantica</name>
    <dbReference type="NCBI Taxonomy" id="2614577"/>
    <lineage>
        <taxon>Eukaryota</taxon>
        <taxon>Fungi</taxon>
        <taxon>Dikarya</taxon>
        <taxon>Ascomycota</taxon>
        <taxon>Pezizomycotina</taxon>
        <taxon>Sordariomycetes</taxon>
        <taxon>Hypocreomycetidae</taxon>
        <taxon>Hypocreales</taxon>
        <taxon>Bionectriaceae</taxon>
        <taxon>Emericellopsis</taxon>
    </lineage>
</organism>
<feature type="region of interest" description="Disordered" evidence="1">
    <location>
        <begin position="331"/>
        <end position="389"/>
    </location>
</feature>
<comment type="caution">
    <text evidence="4">The sequence shown here is derived from an EMBL/GenBank/DDBJ whole genome shotgun (WGS) entry which is preliminary data.</text>
</comment>
<keyword evidence="5" id="KW-1185">Reference proteome</keyword>
<feature type="compositionally biased region" description="Basic and acidic residues" evidence="1">
    <location>
        <begin position="505"/>
        <end position="516"/>
    </location>
</feature>
<evidence type="ECO:0000256" key="1">
    <source>
        <dbReference type="SAM" id="MobiDB-lite"/>
    </source>
</evidence>
<accession>A0A9P7ZNI4</accession>
<feature type="compositionally biased region" description="Polar residues" evidence="1">
    <location>
        <begin position="294"/>
        <end position="306"/>
    </location>
</feature>
<feature type="region of interest" description="Disordered" evidence="1">
    <location>
        <begin position="270"/>
        <end position="319"/>
    </location>
</feature>
<dbReference type="AlphaFoldDB" id="A0A9P7ZNI4"/>
<name>A0A9P7ZNI4_9HYPO</name>
<evidence type="ECO:0000256" key="3">
    <source>
        <dbReference type="SAM" id="SignalP"/>
    </source>
</evidence>